<evidence type="ECO:0000256" key="3">
    <source>
        <dbReference type="ARBA" id="ARBA00023136"/>
    </source>
</evidence>
<dbReference type="SUPFAM" id="SSF53850">
    <property type="entry name" value="Periplasmic binding protein-like II"/>
    <property type="match status" value="1"/>
</dbReference>
<organism evidence="7">
    <name type="scientific">Streptomyces sp. NBC_00180</name>
    <dbReference type="NCBI Taxonomy" id="2903632"/>
    <lineage>
        <taxon>Bacteria</taxon>
        <taxon>Bacillati</taxon>
        <taxon>Actinomycetota</taxon>
        <taxon>Actinomycetes</taxon>
        <taxon>Kitasatosporales</taxon>
        <taxon>Streptomycetaceae</taxon>
        <taxon>Streptomyces</taxon>
    </lineage>
</organism>
<evidence type="ECO:0000256" key="5">
    <source>
        <dbReference type="ARBA" id="ARBA00023288"/>
    </source>
</evidence>
<accession>A0AAU1HRW0</accession>
<evidence type="ECO:0000256" key="1">
    <source>
        <dbReference type="ARBA" id="ARBA00022475"/>
    </source>
</evidence>
<keyword evidence="3" id="KW-0472">Membrane</keyword>
<sequence>MTRTSRSSRTTRSFRTTAALAAVTVLGLLATACGGSGDGDSTGTDAGGKPVTLTYWTWTLGAKSTVEAFNATHKDIKVEFTEIPSGTEGYSKLVNSVKAGNAPDVATIEYQMVPEFASQGNLIDLTEHAGETVKTKFPQPIQDLVTFGGKTWTVPYDAAPQLYYYRTDLFKKYGIEVPRTWDEFKTAAEKVKQKDKNARLASMPKSDPALLAALAWQAGGKWFDTEGDAWKPAVDDPASNKVAAYWDGLIKDDLVQSYTAYSPEETKARTSGKTLSFLGASWSAGGMQTAMPDQKGKWAAAPMPNWGTAASGNYGGTSYGVLKGSEHADAAAEFITWLTTNKAGVEARLADLDSPSSALPANPEMREVAAARFDTAYLNGQNLYALASEQVDTIVPGWTWGPNQMDVYTAIQDETAKSGFTRGIEAGQQKAESGIAERGLKLAQ</sequence>
<evidence type="ECO:0000256" key="2">
    <source>
        <dbReference type="ARBA" id="ARBA00022729"/>
    </source>
</evidence>
<dbReference type="Gene3D" id="3.40.190.10">
    <property type="entry name" value="Periplasmic binding protein-like II"/>
    <property type="match status" value="1"/>
</dbReference>
<feature type="signal peptide" evidence="6">
    <location>
        <begin position="1"/>
        <end position="21"/>
    </location>
</feature>
<dbReference type="PANTHER" id="PTHR43649:SF33">
    <property type="entry name" value="POLYGALACTURONAN_RHAMNOGALACTURONAN-BINDING PROTEIN YTCQ"/>
    <property type="match status" value="1"/>
</dbReference>
<name>A0AAU1HRW0_9ACTN</name>
<dbReference type="InterPro" id="IPR050490">
    <property type="entry name" value="Bact_solute-bd_prot1"/>
</dbReference>
<keyword evidence="2 6" id="KW-0732">Signal</keyword>
<evidence type="ECO:0000256" key="6">
    <source>
        <dbReference type="SAM" id="SignalP"/>
    </source>
</evidence>
<dbReference type="PANTHER" id="PTHR43649">
    <property type="entry name" value="ARABINOSE-BINDING PROTEIN-RELATED"/>
    <property type="match status" value="1"/>
</dbReference>
<reference evidence="7" key="1">
    <citation type="submission" date="2022-10" db="EMBL/GenBank/DDBJ databases">
        <title>The complete genomes of actinobacterial strains from the NBC collection.</title>
        <authorList>
            <person name="Joergensen T.S."/>
            <person name="Alvarez Arevalo M."/>
            <person name="Sterndorff E.B."/>
            <person name="Faurdal D."/>
            <person name="Vuksanovic O."/>
            <person name="Mourched A.-S."/>
            <person name="Charusanti P."/>
            <person name="Shaw S."/>
            <person name="Blin K."/>
            <person name="Weber T."/>
        </authorList>
    </citation>
    <scope>NUCLEOTIDE SEQUENCE</scope>
    <source>
        <strain evidence="7">NBC 00180</strain>
    </source>
</reference>
<feature type="chain" id="PRO_5043827025" evidence="6">
    <location>
        <begin position="22"/>
        <end position="444"/>
    </location>
</feature>
<keyword evidence="4" id="KW-0564">Palmitate</keyword>
<evidence type="ECO:0000313" key="7">
    <source>
        <dbReference type="EMBL" id="WTP84246.1"/>
    </source>
</evidence>
<dbReference type="EMBL" id="CP108140">
    <property type="protein sequence ID" value="WTP84246.1"/>
    <property type="molecule type" value="Genomic_DNA"/>
</dbReference>
<dbReference type="Pfam" id="PF01547">
    <property type="entry name" value="SBP_bac_1"/>
    <property type="match status" value="1"/>
</dbReference>
<proteinExistence type="predicted"/>
<dbReference type="InterPro" id="IPR006059">
    <property type="entry name" value="SBP"/>
</dbReference>
<dbReference type="CDD" id="cd13585">
    <property type="entry name" value="PBP2_TMBP_like"/>
    <property type="match status" value="1"/>
</dbReference>
<dbReference type="PROSITE" id="PS51257">
    <property type="entry name" value="PROKAR_LIPOPROTEIN"/>
    <property type="match status" value="1"/>
</dbReference>
<dbReference type="AlphaFoldDB" id="A0AAU1HRW0"/>
<keyword evidence="1" id="KW-1003">Cell membrane</keyword>
<keyword evidence="5" id="KW-0449">Lipoprotein</keyword>
<evidence type="ECO:0000256" key="4">
    <source>
        <dbReference type="ARBA" id="ARBA00023139"/>
    </source>
</evidence>
<gene>
    <name evidence="7" type="ORF">OG477_02195</name>
</gene>
<protein>
    <submittedName>
        <fullName evidence="7">Sugar ABC transporter substrate-binding protein</fullName>
    </submittedName>
</protein>